<comment type="caution">
    <text evidence="11">The sequence shown here is derived from an EMBL/GenBank/DDBJ whole genome shotgun (WGS) entry which is preliminary data.</text>
</comment>
<name>A0A1F7FGI7_UNCRA</name>
<evidence type="ECO:0000259" key="10">
    <source>
        <dbReference type="PROSITE" id="PS51177"/>
    </source>
</evidence>
<dbReference type="InterPro" id="IPR017938">
    <property type="entry name" value="Riboflavin_synthase-like_b-brl"/>
</dbReference>
<dbReference type="Proteomes" id="UP000179243">
    <property type="component" value="Unassembled WGS sequence"/>
</dbReference>
<feature type="repeat" description="Lumazine-binding" evidence="9">
    <location>
        <begin position="1"/>
        <end position="96"/>
    </location>
</feature>
<protein>
    <recommendedName>
        <fullName evidence="4 8">Riboflavin synthase</fullName>
        <ecNumber evidence="3 8">2.5.1.9</ecNumber>
    </recommendedName>
</protein>
<dbReference type="GO" id="GO:0009231">
    <property type="term" value="P:riboflavin biosynthetic process"/>
    <property type="evidence" value="ECO:0007669"/>
    <property type="project" value="UniProtKB-KW"/>
</dbReference>
<evidence type="ECO:0000256" key="8">
    <source>
        <dbReference type="NCBIfam" id="TIGR00187"/>
    </source>
</evidence>
<dbReference type="PANTHER" id="PTHR21098">
    <property type="entry name" value="RIBOFLAVIN SYNTHASE ALPHA CHAIN"/>
    <property type="match status" value="1"/>
</dbReference>
<keyword evidence="7" id="KW-0677">Repeat</keyword>
<evidence type="ECO:0000256" key="1">
    <source>
        <dbReference type="ARBA" id="ARBA00002803"/>
    </source>
</evidence>
<dbReference type="InterPro" id="IPR026017">
    <property type="entry name" value="Lumazine-bd_dom"/>
</dbReference>
<evidence type="ECO:0000256" key="6">
    <source>
        <dbReference type="ARBA" id="ARBA00022679"/>
    </source>
</evidence>
<dbReference type="InterPro" id="IPR001783">
    <property type="entry name" value="Lumazine-bd"/>
</dbReference>
<feature type="domain" description="Lumazine-binding" evidence="10">
    <location>
        <begin position="97"/>
        <end position="193"/>
    </location>
</feature>
<evidence type="ECO:0000256" key="2">
    <source>
        <dbReference type="ARBA" id="ARBA00004887"/>
    </source>
</evidence>
<dbReference type="Pfam" id="PF00677">
    <property type="entry name" value="Lum_binding"/>
    <property type="match status" value="2"/>
</dbReference>
<dbReference type="AlphaFoldDB" id="A0A1F7FGI7"/>
<proteinExistence type="predicted"/>
<dbReference type="NCBIfam" id="TIGR00187">
    <property type="entry name" value="ribE"/>
    <property type="match status" value="1"/>
</dbReference>
<evidence type="ECO:0000256" key="5">
    <source>
        <dbReference type="ARBA" id="ARBA00022619"/>
    </source>
</evidence>
<dbReference type="CDD" id="cd00402">
    <property type="entry name" value="Riboflavin_synthase_like"/>
    <property type="match status" value="1"/>
</dbReference>
<comment type="function">
    <text evidence="1">Catalyzes the dismutation of two molecules of 6,7-dimethyl-8-ribityllumazine, resulting in the formation of riboflavin and 5-amino-6-(D-ribitylamino)uracil.</text>
</comment>
<dbReference type="FunFam" id="2.40.30.20:FF:000004">
    <property type="entry name" value="Riboflavin synthase, alpha subunit"/>
    <property type="match status" value="1"/>
</dbReference>
<dbReference type="EMBL" id="MFYX01000050">
    <property type="protein sequence ID" value="OGK05708.1"/>
    <property type="molecule type" value="Genomic_DNA"/>
</dbReference>
<sequence length="210" mass="22348">MFTGIIEETGSIRGITRSGSGARIDVACSTILAGLKQGDSIAVDGVCLTADSLSSAGFSAMASRETLERSTFKTARPQAAVNLERAMAATGRFGGHFVQGHVDATGTIVRDSRDGGALYRTIRIDQALEKYCIEKGSIAIDGISLTIAMKKNNEMTLVLIPETLRQTTQGSKGIGSAVNIEIDCIAKYVESLLEARQGPLTEHKLREHGF</sequence>
<dbReference type="InterPro" id="IPR023366">
    <property type="entry name" value="ATP_synth_asu-like_sf"/>
</dbReference>
<evidence type="ECO:0000256" key="3">
    <source>
        <dbReference type="ARBA" id="ARBA00012827"/>
    </source>
</evidence>
<comment type="pathway">
    <text evidence="2">Cofactor biosynthesis; riboflavin biosynthesis; riboflavin from 2-hydroxy-3-oxobutyl phosphate and 5-amino-6-(D-ribitylamino)uracil: step 2/2.</text>
</comment>
<dbReference type="PIRSF" id="PIRSF000498">
    <property type="entry name" value="Riboflavin_syn_A"/>
    <property type="match status" value="1"/>
</dbReference>
<dbReference type="Gene3D" id="2.40.30.20">
    <property type="match status" value="2"/>
</dbReference>
<dbReference type="SUPFAM" id="SSF63380">
    <property type="entry name" value="Riboflavin synthase domain-like"/>
    <property type="match status" value="2"/>
</dbReference>
<dbReference type="PANTHER" id="PTHR21098:SF0">
    <property type="entry name" value="RIBOFLAVIN SYNTHASE"/>
    <property type="match status" value="1"/>
</dbReference>
<evidence type="ECO:0000256" key="9">
    <source>
        <dbReference type="PROSITE-ProRule" id="PRU00524"/>
    </source>
</evidence>
<organism evidence="11 12">
    <name type="scientific">Candidatus Raymondbacteria bacterium RIFOXYD12_FULL_49_13</name>
    <dbReference type="NCBI Taxonomy" id="1817890"/>
    <lineage>
        <taxon>Bacteria</taxon>
        <taxon>Raymondiibacteriota</taxon>
    </lineage>
</organism>
<keyword evidence="6" id="KW-0808">Transferase</keyword>
<keyword evidence="5" id="KW-0686">Riboflavin biosynthesis</keyword>
<dbReference type="GO" id="GO:0004746">
    <property type="term" value="F:riboflavin synthase activity"/>
    <property type="evidence" value="ECO:0007669"/>
    <property type="project" value="UniProtKB-UniRule"/>
</dbReference>
<dbReference type="PROSITE" id="PS51177">
    <property type="entry name" value="LUMAZINE_BIND"/>
    <property type="match status" value="2"/>
</dbReference>
<accession>A0A1F7FGI7</accession>
<dbReference type="EC" id="2.5.1.9" evidence="3 8"/>
<gene>
    <name evidence="11" type="ORF">A2519_03920</name>
</gene>
<evidence type="ECO:0000313" key="11">
    <source>
        <dbReference type="EMBL" id="OGK05708.1"/>
    </source>
</evidence>
<evidence type="ECO:0000256" key="7">
    <source>
        <dbReference type="ARBA" id="ARBA00022737"/>
    </source>
</evidence>
<evidence type="ECO:0000256" key="4">
    <source>
        <dbReference type="ARBA" id="ARBA00013950"/>
    </source>
</evidence>
<reference evidence="11 12" key="1">
    <citation type="journal article" date="2016" name="Nat. Commun.">
        <title>Thousands of microbial genomes shed light on interconnected biogeochemical processes in an aquifer system.</title>
        <authorList>
            <person name="Anantharaman K."/>
            <person name="Brown C.T."/>
            <person name="Hug L.A."/>
            <person name="Sharon I."/>
            <person name="Castelle C.J."/>
            <person name="Probst A.J."/>
            <person name="Thomas B.C."/>
            <person name="Singh A."/>
            <person name="Wilkins M.J."/>
            <person name="Karaoz U."/>
            <person name="Brodie E.L."/>
            <person name="Williams K.H."/>
            <person name="Hubbard S.S."/>
            <person name="Banfield J.F."/>
        </authorList>
    </citation>
    <scope>NUCLEOTIDE SEQUENCE [LARGE SCALE GENOMIC DNA]</scope>
</reference>
<dbReference type="NCBIfam" id="NF006767">
    <property type="entry name" value="PRK09289.1"/>
    <property type="match status" value="1"/>
</dbReference>
<feature type="repeat" description="Lumazine-binding" evidence="9">
    <location>
        <begin position="97"/>
        <end position="193"/>
    </location>
</feature>
<evidence type="ECO:0000313" key="12">
    <source>
        <dbReference type="Proteomes" id="UP000179243"/>
    </source>
</evidence>
<feature type="domain" description="Lumazine-binding" evidence="10">
    <location>
        <begin position="1"/>
        <end position="96"/>
    </location>
</feature>